<dbReference type="SUPFAM" id="SSF48371">
    <property type="entry name" value="ARM repeat"/>
    <property type="match status" value="1"/>
</dbReference>
<dbReference type="GO" id="GO:0042254">
    <property type="term" value="P:ribosome biogenesis"/>
    <property type="evidence" value="ECO:0007669"/>
    <property type="project" value="InterPro"/>
</dbReference>
<dbReference type="PANTHER" id="PTHR12455">
    <property type="entry name" value="NUCLEOLAR COMPLEX PROTEIN 4"/>
    <property type="match status" value="1"/>
</dbReference>
<dbReference type="EMBL" id="CP051140">
    <property type="protein sequence ID" value="QIW97959.1"/>
    <property type="molecule type" value="Genomic_DNA"/>
</dbReference>
<evidence type="ECO:0000256" key="2">
    <source>
        <dbReference type="ARBA" id="ARBA00007797"/>
    </source>
</evidence>
<dbReference type="OrthoDB" id="10263185at2759"/>
<dbReference type="AlphaFoldDB" id="A0A6H0XU30"/>
<protein>
    <recommendedName>
        <fullName evidence="6">CCAAT-binding factor domain-containing protein</fullName>
    </recommendedName>
</protein>
<comment type="subcellular location">
    <subcellularLocation>
        <location evidence="1">Nucleus membrane</location>
        <topology evidence="1">Multi-pass membrane protein</topology>
    </subcellularLocation>
</comment>
<comment type="similarity">
    <text evidence="2">Belongs to the CBF/MAK21 family.</text>
</comment>
<feature type="region of interest" description="Disordered" evidence="5">
    <location>
        <begin position="1"/>
        <end position="32"/>
    </location>
</feature>
<accession>A0A6H0XU30</accession>
<evidence type="ECO:0000256" key="3">
    <source>
        <dbReference type="ARBA" id="ARBA00022692"/>
    </source>
</evidence>
<evidence type="ECO:0000313" key="7">
    <source>
        <dbReference type="EMBL" id="QIW97959.1"/>
    </source>
</evidence>
<reference evidence="7 8" key="1">
    <citation type="journal article" date="2016" name="Sci. Rep.">
        <title>Peltaster fructicola genome reveals evolution from an invasive phytopathogen to an ectophytic parasite.</title>
        <authorList>
            <person name="Xu C."/>
            <person name="Chen H."/>
            <person name="Gleason M.L."/>
            <person name="Xu J.R."/>
            <person name="Liu H."/>
            <person name="Zhang R."/>
            <person name="Sun G."/>
        </authorList>
    </citation>
    <scope>NUCLEOTIDE SEQUENCE [LARGE SCALE GENOMIC DNA]</scope>
    <source>
        <strain evidence="7 8">LNHT1506</strain>
    </source>
</reference>
<dbReference type="InterPro" id="IPR027193">
    <property type="entry name" value="Noc4"/>
</dbReference>
<keyword evidence="3" id="KW-0812">Transmembrane</keyword>
<dbReference type="GO" id="GO:0032040">
    <property type="term" value="C:small-subunit processome"/>
    <property type="evidence" value="ECO:0007669"/>
    <property type="project" value="TreeGrafter"/>
</dbReference>
<evidence type="ECO:0000256" key="4">
    <source>
        <dbReference type="ARBA" id="ARBA00022989"/>
    </source>
</evidence>
<evidence type="ECO:0000313" key="8">
    <source>
        <dbReference type="Proteomes" id="UP000503462"/>
    </source>
</evidence>
<dbReference type="Proteomes" id="UP000503462">
    <property type="component" value="Chromosome 2"/>
</dbReference>
<name>A0A6H0XU30_9PEZI</name>
<evidence type="ECO:0000259" key="6">
    <source>
        <dbReference type="Pfam" id="PF03914"/>
    </source>
</evidence>
<dbReference type="PANTHER" id="PTHR12455:SF0">
    <property type="entry name" value="NUCLEOLAR COMPLEX PROTEIN 4 HOMOLOG"/>
    <property type="match status" value="1"/>
</dbReference>
<evidence type="ECO:0000256" key="5">
    <source>
        <dbReference type="SAM" id="MobiDB-lite"/>
    </source>
</evidence>
<proteinExistence type="inferred from homology"/>
<organism evidence="7 8">
    <name type="scientific">Peltaster fructicola</name>
    <dbReference type="NCBI Taxonomy" id="286661"/>
    <lineage>
        <taxon>Eukaryota</taxon>
        <taxon>Fungi</taxon>
        <taxon>Dikarya</taxon>
        <taxon>Ascomycota</taxon>
        <taxon>Pezizomycotina</taxon>
        <taxon>Dothideomycetes</taxon>
        <taxon>Dothideomycetes incertae sedis</taxon>
        <taxon>Peltaster</taxon>
    </lineage>
</organism>
<dbReference type="GO" id="GO:0030692">
    <property type="term" value="C:Noc4p-Nop14p complex"/>
    <property type="evidence" value="ECO:0007669"/>
    <property type="project" value="TreeGrafter"/>
</dbReference>
<dbReference type="GO" id="GO:0031965">
    <property type="term" value="C:nuclear membrane"/>
    <property type="evidence" value="ECO:0007669"/>
    <property type="project" value="UniProtKB-SubCell"/>
</dbReference>
<dbReference type="InterPro" id="IPR016024">
    <property type="entry name" value="ARM-type_fold"/>
</dbReference>
<sequence length="540" mass="60733">MPGIIAAQPDRKRKRLDAVSAAKSTKPRKAAKLEGGDVKSRILQCEQDSLSAEKRHDALTELTTIINDGTQKTTAVVLAAVTLCRTFCRLIASEEIQQSRSQLKNFTQTLISWIGDPDATLENAAVTLLMRIVKEEVLQDSVRAEQAWRATSNFANLVKALLTTSEAEGGRAIFVEKYVEEFDDVRYHTLVAIKQAMKDEDCQTPQAGSNALHLLAQVEGIPDSQEQLEDWYGRKPEGNKHILLSLAAHRKAAQEAWLAVFRSELSHEHRKRILEIMNAQILPWFSGKLEILTDFLTDSFNASGSTAVLALGGIFHLMTERNIDYPDFYDKLYSLLDTDILHSKHRNSFLRLLDNCLASTHLPAALVASFVKRIARLALQAPPGAIVWAVPWTYNLLKSHPTCTFMLHREENPTHVIYAKHPKPMETGMNDPFDMTEPDPMLTKAIDSSLWELEVLRTHYHPNVATLTGIIAEQWTKKDYHLEDFLDHTYATLLDGELGRELKKEPVVEWEIPKHIFTAMEGEGKLNSLGDMLQTAIDAL</sequence>
<dbReference type="InterPro" id="IPR005612">
    <property type="entry name" value="CCAAT-binding_factor"/>
</dbReference>
<keyword evidence="4" id="KW-0472">Membrane</keyword>
<gene>
    <name evidence="7" type="ORF">AMS68_003477</name>
</gene>
<keyword evidence="8" id="KW-1185">Reference proteome</keyword>
<keyword evidence="4" id="KW-1133">Transmembrane helix</keyword>
<feature type="domain" description="CCAAT-binding factor" evidence="6">
    <location>
        <begin position="307"/>
        <end position="467"/>
    </location>
</feature>
<evidence type="ECO:0000256" key="1">
    <source>
        <dbReference type="ARBA" id="ARBA00004232"/>
    </source>
</evidence>
<dbReference type="Pfam" id="PF03914">
    <property type="entry name" value="CBF"/>
    <property type="match status" value="1"/>
</dbReference>